<evidence type="ECO:0000313" key="4">
    <source>
        <dbReference type="Proteomes" id="UP000756530"/>
    </source>
</evidence>
<dbReference type="InterPro" id="IPR000782">
    <property type="entry name" value="FAS1_domain"/>
</dbReference>
<dbReference type="EMBL" id="JAHUZE010000002">
    <property type="protein sequence ID" value="MBV7378673.1"/>
    <property type="molecule type" value="Genomic_DNA"/>
</dbReference>
<proteinExistence type="predicted"/>
<evidence type="ECO:0000256" key="1">
    <source>
        <dbReference type="SAM" id="SignalP"/>
    </source>
</evidence>
<feature type="chain" id="PRO_5047409161" evidence="1">
    <location>
        <begin position="21"/>
        <end position="166"/>
    </location>
</feature>
<reference evidence="3 4" key="1">
    <citation type="submission" date="2021-05" db="EMBL/GenBank/DDBJ databases">
        <title>Culturable bacteria isolated from Daya Bay.</title>
        <authorList>
            <person name="Zheng W."/>
            <person name="Yu S."/>
            <person name="Huang Y."/>
        </authorList>
    </citation>
    <scope>NUCLEOTIDE SEQUENCE [LARGE SCALE GENOMIC DNA]</scope>
    <source>
        <strain evidence="3 4">DP4N28-5</strain>
    </source>
</reference>
<dbReference type="Pfam" id="PF02469">
    <property type="entry name" value="Fasciclin"/>
    <property type="match status" value="1"/>
</dbReference>
<protein>
    <submittedName>
        <fullName evidence="3">Fasciclin domain-containing protein</fullName>
    </submittedName>
</protein>
<dbReference type="Proteomes" id="UP000756530">
    <property type="component" value="Unassembled WGS sequence"/>
</dbReference>
<keyword evidence="1" id="KW-0732">Signal</keyword>
<evidence type="ECO:0000259" key="2">
    <source>
        <dbReference type="PROSITE" id="PS50213"/>
    </source>
</evidence>
<feature type="domain" description="FAS1" evidence="2">
    <location>
        <begin position="20"/>
        <end position="158"/>
    </location>
</feature>
<dbReference type="PANTHER" id="PTHR10900">
    <property type="entry name" value="PERIOSTIN-RELATED"/>
    <property type="match status" value="1"/>
</dbReference>
<accession>A0ABS6T0A6</accession>
<sequence>MKFFTATALAATLAASTASAETIAEIAAGNDDFSTLVAAADAAGLVETLGSEGPFTVFAPTNAAFEALPEGTVESLLMEENKDQLTQILLYHVVPGEVPSSAIEMGTMGADTAAELQVCVTKSESGVMLEDGAGGMANVVTPDIEADNGVIHVIDAVIMPGEGASC</sequence>
<dbReference type="InterPro" id="IPR050904">
    <property type="entry name" value="Adhesion/Biosynth-related"/>
</dbReference>
<name>A0ABS6T0A6_9RHOB</name>
<dbReference type="SMART" id="SM00554">
    <property type="entry name" value="FAS1"/>
    <property type="match status" value="1"/>
</dbReference>
<dbReference type="PROSITE" id="PS50213">
    <property type="entry name" value="FAS1"/>
    <property type="match status" value="1"/>
</dbReference>
<organism evidence="3 4">
    <name type="scientific">Maritimibacter dapengensis</name>
    <dbReference type="NCBI Taxonomy" id="2836868"/>
    <lineage>
        <taxon>Bacteria</taxon>
        <taxon>Pseudomonadati</taxon>
        <taxon>Pseudomonadota</taxon>
        <taxon>Alphaproteobacteria</taxon>
        <taxon>Rhodobacterales</taxon>
        <taxon>Roseobacteraceae</taxon>
        <taxon>Maritimibacter</taxon>
    </lineage>
</organism>
<evidence type="ECO:0000313" key="3">
    <source>
        <dbReference type="EMBL" id="MBV7378673.1"/>
    </source>
</evidence>
<comment type="caution">
    <text evidence="3">The sequence shown here is derived from an EMBL/GenBank/DDBJ whole genome shotgun (WGS) entry which is preliminary data.</text>
</comment>
<dbReference type="RefSeq" id="WP_218391860.1">
    <property type="nucleotide sequence ID" value="NZ_JAHUZE010000002.1"/>
</dbReference>
<feature type="signal peptide" evidence="1">
    <location>
        <begin position="1"/>
        <end position="20"/>
    </location>
</feature>
<keyword evidence="4" id="KW-1185">Reference proteome</keyword>
<gene>
    <name evidence="3" type="ORF">KJP28_07015</name>
</gene>
<dbReference type="PANTHER" id="PTHR10900:SF77">
    <property type="entry name" value="FI19380P1"/>
    <property type="match status" value="1"/>
</dbReference>